<feature type="region of interest" description="Disordered" evidence="1">
    <location>
        <begin position="69"/>
        <end position="93"/>
    </location>
</feature>
<name>A0A699K5F4_TANCI</name>
<dbReference type="EMBL" id="BKCJ010482300">
    <property type="protein sequence ID" value="GFA75769.1"/>
    <property type="molecule type" value="Genomic_DNA"/>
</dbReference>
<feature type="compositionally biased region" description="Acidic residues" evidence="1">
    <location>
        <begin position="16"/>
        <end position="35"/>
    </location>
</feature>
<comment type="caution">
    <text evidence="2">The sequence shown here is derived from an EMBL/GenBank/DDBJ whole genome shotgun (WGS) entry which is preliminary data.</text>
</comment>
<feature type="compositionally biased region" description="Basic and acidic residues" evidence="1">
    <location>
        <begin position="69"/>
        <end position="84"/>
    </location>
</feature>
<gene>
    <name evidence="2" type="ORF">Tci_647741</name>
</gene>
<dbReference type="AlphaFoldDB" id="A0A699K5F4"/>
<evidence type="ECO:0000313" key="2">
    <source>
        <dbReference type="EMBL" id="GFA75769.1"/>
    </source>
</evidence>
<reference evidence="2" key="1">
    <citation type="journal article" date="2019" name="Sci. Rep.">
        <title>Draft genome of Tanacetum cinerariifolium, the natural source of mosquito coil.</title>
        <authorList>
            <person name="Yamashiro T."/>
            <person name="Shiraishi A."/>
            <person name="Satake H."/>
            <person name="Nakayama K."/>
        </authorList>
    </citation>
    <scope>NUCLEOTIDE SEQUENCE</scope>
</reference>
<protein>
    <submittedName>
        <fullName evidence="2">Uncharacterized protein</fullName>
    </submittedName>
</protein>
<proteinExistence type="predicted"/>
<accession>A0A699K5F4</accession>
<feature type="region of interest" description="Disordered" evidence="1">
    <location>
        <begin position="14"/>
        <end position="37"/>
    </location>
</feature>
<organism evidence="2">
    <name type="scientific">Tanacetum cinerariifolium</name>
    <name type="common">Dalmatian daisy</name>
    <name type="synonym">Chrysanthemum cinerariifolium</name>
    <dbReference type="NCBI Taxonomy" id="118510"/>
    <lineage>
        <taxon>Eukaryota</taxon>
        <taxon>Viridiplantae</taxon>
        <taxon>Streptophyta</taxon>
        <taxon>Embryophyta</taxon>
        <taxon>Tracheophyta</taxon>
        <taxon>Spermatophyta</taxon>
        <taxon>Magnoliopsida</taxon>
        <taxon>eudicotyledons</taxon>
        <taxon>Gunneridae</taxon>
        <taxon>Pentapetalae</taxon>
        <taxon>asterids</taxon>
        <taxon>campanulids</taxon>
        <taxon>Asterales</taxon>
        <taxon>Asteraceae</taxon>
        <taxon>Asteroideae</taxon>
        <taxon>Anthemideae</taxon>
        <taxon>Anthemidinae</taxon>
        <taxon>Tanacetum</taxon>
    </lineage>
</organism>
<sequence>MLMVTMKQMTVKGLIDEDENPNLNQNDDEEEEYEEEYVRTPDNYEFFNDDEENEELYKDVKVRLKYAEHEEEVKGDAEMTDAGRDNVSQENSSISSDFSNQILNLDNALLVDNESVSMMNVKVHHEEPSTQTPSFLNIPVTVIPENLTLAAPTISLTIPPIIPFHNS</sequence>
<evidence type="ECO:0000256" key="1">
    <source>
        <dbReference type="SAM" id="MobiDB-lite"/>
    </source>
</evidence>